<sequence>MSNQRFEKERIYTEKNYKYIEDSLKNIEMLIDNRDKKEVIQSKYKQMKEWLKIEYNKILKYKNNDGYISQWYDPLISDIYVQSFSIANVNSPVDKIKLAIYDALDYFSYWNNMLIGYKNERI</sequence>
<gene>
    <name evidence="1" type="ORF">Bccel_5438</name>
</gene>
<dbReference type="eggNOG" id="ENOG5033FJ6">
    <property type="taxonomic scope" value="Bacteria"/>
</dbReference>
<name>A0A0L6JWB8_9FIRM</name>
<dbReference type="STRING" id="398512.Bccel_5438"/>
<dbReference type="EMBL" id="LGTC01000001">
    <property type="protein sequence ID" value="KNY30161.1"/>
    <property type="molecule type" value="Genomic_DNA"/>
</dbReference>
<reference evidence="2" key="1">
    <citation type="submission" date="2015-07" db="EMBL/GenBank/DDBJ databases">
        <title>Near-Complete Genome Sequence of the Cellulolytic Bacterium Bacteroides (Pseudobacteroides) cellulosolvens ATCC 35603.</title>
        <authorList>
            <person name="Dassa B."/>
            <person name="Utturkar S.M."/>
            <person name="Klingeman D.M."/>
            <person name="Hurt R.A."/>
            <person name="Keller M."/>
            <person name="Xu J."/>
            <person name="Reddy Y.H.K."/>
            <person name="Borovok I."/>
            <person name="Grinberg I.R."/>
            <person name="Lamed R."/>
            <person name="Zhivin O."/>
            <person name="Bayer E.A."/>
            <person name="Brown S.D."/>
        </authorList>
    </citation>
    <scope>NUCLEOTIDE SEQUENCE [LARGE SCALE GENOMIC DNA]</scope>
    <source>
        <strain evidence="2">DSM 2933</strain>
    </source>
</reference>
<protein>
    <submittedName>
        <fullName evidence="1">Uncharacterized protein</fullName>
    </submittedName>
</protein>
<accession>A0A0L6JWB8</accession>
<organism evidence="1 2">
    <name type="scientific">Pseudobacteroides cellulosolvens ATCC 35603 = DSM 2933</name>
    <dbReference type="NCBI Taxonomy" id="398512"/>
    <lineage>
        <taxon>Bacteria</taxon>
        <taxon>Bacillati</taxon>
        <taxon>Bacillota</taxon>
        <taxon>Clostridia</taxon>
        <taxon>Eubacteriales</taxon>
        <taxon>Oscillospiraceae</taxon>
        <taxon>Pseudobacteroides</taxon>
    </lineage>
</organism>
<comment type="caution">
    <text evidence="1">The sequence shown here is derived from an EMBL/GenBank/DDBJ whole genome shotgun (WGS) entry which is preliminary data.</text>
</comment>
<proteinExistence type="predicted"/>
<dbReference type="AlphaFoldDB" id="A0A0L6JWB8"/>
<keyword evidence="2" id="KW-1185">Reference proteome</keyword>
<evidence type="ECO:0000313" key="1">
    <source>
        <dbReference type="EMBL" id="KNY30161.1"/>
    </source>
</evidence>
<evidence type="ECO:0000313" key="2">
    <source>
        <dbReference type="Proteomes" id="UP000036923"/>
    </source>
</evidence>
<dbReference type="Proteomes" id="UP000036923">
    <property type="component" value="Unassembled WGS sequence"/>
</dbReference>
<dbReference type="RefSeq" id="WP_036945308.1">
    <property type="nucleotide sequence ID" value="NZ_JQKC01000047.1"/>
</dbReference>